<comment type="caution">
    <text evidence="2">The sequence shown here is derived from an EMBL/GenBank/DDBJ whole genome shotgun (WGS) entry which is preliminary data.</text>
</comment>
<evidence type="ECO:0000256" key="1">
    <source>
        <dbReference type="SAM" id="MobiDB-lite"/>
    </source>
</evidence>
<gene>
    <name evidence="2" type="ORF">A6F49_00315</name>
</gene>
<name>A0A1B7LVQ6_9MICC</name>
<keyword evidence="3" id="KW-1185">Reference proteome</keyword>
<dbReference type="EMBL" id="LXEY01000084">
    <property type="protein sequence ID" value="OAV56704.1"/>
    <property type="molecule type" value="Genomic_DNA"/>
</dbReference>
<evidence type="ECO:0000313" key="2">
    <source>
        <dbReference type="EMBL" id="OAV56704.1"/>
    </source>
</evidence>
<reference evidence="2 3" key="1">
    <citation type="submission" date="2016-04" db="EMBL/GenBank/DDBJ databases">
        <title>First whole genome shotgun sequence of the bacterium Enteractinococcus sp. strain UASWS1574.</title>
        <authorList>
            <person name="Crovadore J."/>
            <person name="Chablais R."/>
            <person name="Lefort F."/>
        </authorList>
    </citation>
    <scope>NUCLEOTIDE SEQUENCE [LARGE SCALE GENOMIC DNA]</scope>
    <source>
        <strain evidence="2 3">UASWS1574</strain>
    </source>
</reference>
<dbReference type="AlphaFoldDB" id="A0A1B7LVQ6"/>
<dbReference type="Proteomes" id="UP000078292">
    <property type="component" value="Unassembled WGS sequence"/>
</dbReference>
<evidence type="ECO:0000313" key="3">
    <source>
        <dbReference type="Proteomes" id="UP000078292"/>
    </source>
</evidence>
<proteinExistence type="predicted"/>
<sequence length="131" mass="14998">MGNGVDQKRNIVNEPDFEEFWPNTERMRKVWRYYQYSPKLTETVPVEPGHTLQDARSFAWDRLDERRLVTTFKQVADELGRSAPNQRALPASQDEAHPSRVSWHDALLGAAVADGLDPNDLIQLLPDSPEL</sequence>
<feature type="region of interest" description="Disordered" evidence="1">
    <location>
        <begin position="81"/>
        <end position="100"/>
    </location>
</feature>
<protein>
    <submittedName>
        <fullName evidence="2">Uncharacterized protein</fullName>
    </submittedName>
</protein>
<accession>A0A1B7LVQ6</accession>
<organism evidence="2 3">
    <name type="scientific">Enteractinococcus helveticum</name>
    <dbReference type="NCBI Taxonomy" id="1837282"/>
    <lineage>
        <taxon>Bacteria</taxon>
        <taxon>Bacillati</taxon>
        <taxon>Actinomycetota</taxon>
        <taxon>Actinomycetes</taxon>
        <taxon>Micrococcales</taxon>
        <taxon>Micrococcaceae</taxon>
    </lineage>
</organism>